<feature type="transmembrane region" description="Helical" evidence="1">
    <location>
        <begin position="121"/>
        <end position="139"/>
    </location>
</feature>
<protein>
    <submittedName>
        <fullName evidence="2">Uncharacterized protein</fullName>
    </submittedName>
</protein>
<name>A0A9D1A0P5_9ACTN</name>
<feature type="transmembrane region" description="Helical" evidence="1">
    <location>
        <begin position="61"/>
        <end position="80"/>
    </location>
</feature>
<dbReference type="SUPFAM" id="SSF103473">
    <property type="entry name" value="MFS general substrate transporter"/>
    <property type="match status" value="1"/>
</dbReference>
<evidence type="ECO:0000313" key="2">
    <source>
        <dbReference type="EMBL" id="HIR01731.1"/>
    </source>
</evidence>
<keyword evidence="1" id="KW-0472">Membrane</keyword>
<accession>A0A9D1A0P5</accession>
<feature type="transmembrane region" description="Helical" evidence="1">
    <location>
        <begin position="92"/>
        <end position="109"/>
    </location>
</feature>
<dbReference type="Proteomes" id="UP000824261">
    <property type="component" value="Unassembled WGS sequence"/>
</dbReference>
<keyword evidence="1" id="KW-0812">Transmembrane</keyword>
<evidence type="ECO:0000256" key="1">
    <source>
        <dbReference type="SAM" id="Phobius"/>
    </source>
</evidence>
<sequence>MTEKEAAQTSGRFARALTSIDKQAPSLKYLGFAFWMAWNTIAFSGSFWLRDPNNSLVAENLILGHLVASVATLVIIGALWKRSVQFVLNRRFLVASGIVAALGAVLIVITREDLYSSRTLFFLGSVLTGSGTTVLFMRSTALLGGLPPRRAISMISCSALLGAALFFSLNSCEPDVACIGFILLPFGAVLLLMLHRKQTRVEEKVTRSGAQFSRRFSCSWRRSLYARMHSSWRKHSFSPACRRYTAARA</sequence>
<evidence type="ECO:0000313" key="3">
    <source>
        <dbReference type="Proteomes" id="UP000824261"/>
    </source>
</evidence>
<dbReference type="EMBL" id="DVGB01000068">
    <property type="protein sequence ID" value="HIR01731.1"/>
    <property type="molecule type" value="Genomic_DNA"/>
</dbReference>
<organism evidence="2 3">
    <name type="scientific">Candidatus Aveggerthella stercoripullorum</name>
    <dbReference type="NCBI Taxonomy" id="2840688"/>
    <lineage>
        <taxon>Bacteria</taxon>
        <taxon>Bacillati</taxon>
        <taxon>Actinomycetota</taxon>
        <taxon>Coriobacteriia</taxon>
        <taxon>Eggerthellales</taxon>
        <taxon>Eggerthellaceae</taxon>
        <taxon>Eggerthellaceae incertae sedis</taxon>
        <taxon>Candidatus Aveggerthella</taxon>
    </lineage>
</organism>
<proteinExistence type="predicted"/>
<feature type="transmembrane region" description="Helical" evidence="1">
    <location>
        <begin position="151"/>
        <end position="170"/>
    </location>
</feature>
<reference evidence="2" key="2">
    <citation type="journal article" date="2021" name="PeerJ">
        <title>Extensive microbial diversity within the chicken gut microbiome revealed by metagenomics and culture.</title>
        <authorList>
            <person name="Gilroy R."/>
            <person name="Ravi A."/>
            <person name="Getino M."/>
            <person name="Pursley I."/>
            <person name="Horton D.L."/>
            <person name="Alikhan N.F."/>
            <person name="Baker D."/>
            <person name="Gharbi K."/>
            <person name="Hall N."/>
            <person name="Watson M."/>
            <person name="Adriaenssens E.M."/>
            <person name="Foster-Nyarko E."/>
            <person name="Jarju S."/>
            <person name="Secka A."/>
            <person name="Antonio M."/>
            <person name="Oren A."/>
            <person name="Chaudhuri R.R."/>
            <person name="La Ragione R."/>
            <person name="Hildebrand F."/>
            <person name="Pallen M.J."/>
        </authorList>
    </citation>
    <scope>NUCLEOTIDE SEQUENCE</scope>
    <source>
        <strain evidence="2">ChiGjej1B1-2707</strain>
    </source>
</reference>
<feature type="transmembrane region" description="Helical" evidence="1">
    <location>
        <begin position="176"/>
        <end position="194"/>
    </location>
</feature>
<comment type="caution">
    <text evidence="2">The sequence shown here is derived from an EMBL/GenBank/DDBJ whole genome shotgun (WGS) entry which is preliminary data.</text>
</comment>
<keyword evidence="1" id="KW-1133">Transmembrane helix</keyword>
<reference evidence="2" key="1">
    <citation type="submission" date="2020-10" db="EMBL/GenBank/DDBJ databases">
        <authorList>
            <person name="Gilroy R."/>
        </authorList>
    </citation>
    <scope>NUCLEOTIDE SEQUENCE</scope>
    <source>
        <strain evidence="2">ChiGjej1B1-2707</strain>
    </source>
</reference>
<gene>
    <name evidence="2" type="ORF">IAA69_05650</name>
</gene>
<dbReference type="InterPro" id="IPR036259">
    <property type="entry name" value="MFS_trans_sf"/>
</dbReference>
<feature type="transmembrane region" description="Helical" evidence="1">
    <location>
        <begin position="29"/>
        <end position="49"/>
    </location>
</feature>
<dbReference type="AlphaFoldDB" id="A0A9D1A0P5"/>